<gene>
    <name evidence="2" type="ORF">OSJNBa0008E01.7</name>
    <name evidence="3" type="ORF">P0025F02.36</name>
</gene>
<feature type="region of interest" description="Disordered" evidence="1">
    <location>
        <begin position="96"/>
        <end position="133"/>
    </location>
</feature>
<feature type="region of interest" description="Disordered" evidence="1">
    <location>
        <begin position="1"/>
        <end position="29"/>
    </location>
</feature>
<evidence type="ECO:0000313" key="4">
    <source>
        <dbReference type="Proteomes" id="UP000000763"/>
    </source>
</evidence>
<dbReference type="EMBL" id="AP005835">
    <property type="protein sequence ID" value="BAD17662.1"/>
    <property type="molecule type" value="Genomic_DNA"/>
</dbReference>
<feature type="compositionally biased region" description="Gly residues" evidence="1">
    <location>
        <begin position="181"/>
        <end position="198"/>
    </location>
</feature>
<evidence type="ECO:0000313" key="2">
    <source>
        <dbReference type="EMBL" id="BAD17662.1"/>
    </source>
</evidence>
<feature type="region of interest" description="Disordered" evidence="1">
    <location>
        <begin position="179"/>
        <end position="211"/>
    </location>
</feature>
<reference evidence="3" key="2">
    <citation type="submission" date="2002-12" db="EMBL/GenBank/DDBJ databases">
        <title>Oryza sativa nipponbare(GA3) genomic DNA, chromosome 2, PAC clone:P0025F02.</title>
        <authorList>
            <person name="Sasaki T."/>
            <person name="Matsumoto T."/>
            <person name="Katayose Y."/>
        </authorList>
    </citation>
    <scope>NUCLEOTIDE SEQUENCE</scope>
</reference>
<reference evidence="4" key="4">
    <citation type="journal article" date="2008" name="Nucleic Acids Res.">
        <title>The rice annotation project database (RAP-DB): 2008 update.</title>
        <authorList>
            <consortium name="The rice annotation project (RAP)"/>
        </authorList>
    </citation>
    <scope>GENOME REANNOTATION</scope>
    <source>
        <strain evidence="4">cv. Nipponbare</strain>
    </source>
</reference>
<organism evidence="3 4">
    <name type="scientific">Oryza sativa subsp. japonica</name>
    <name type="common">Rice</name>
    <dbReference type="NCBI Taxonomy" id="39947"/>
    <lineage>
        <taxon>Eukaryota</taxon>
        <taxon>Viridiplantae</taxon>
        <taxon>Streptophyta</taxon>
        <taxon>Embryophyta</taxon>
        <taxon>Tracheophyta</taxon>
        <taxon>Spermatophyta</taxon>
        <taxon>Magnoliopsida</taxon>
        <taxon>Liliopsida</taxon>
        <taxon>Poales</taxon>
        <taxon>Poaceae</taxon>
        <taxon>BOP clade</taxon>
        <taxon>Oryzoideae</taxon>
        <taxon>Oryzeae</taxon>
        <taxon>Oryzinae</taxon>
        <taxon>Oryza</taxon>
        <taxon>Oryza sativa</taxon>
    </lineage>
</organism>
<name>Q6YTE7_ORYSJ</name>
<dbReference type="AlphaFoldDB" id="Q6YTE7"/>
<dbReference type="Proteomes" id="UP000000763">
    <property type="component" value="Chromosome 2"/>
</dbReference>
<evidence type="ECO:0000313" key="3">
    <source>
        <dbReference type="EMBL" id="BAD17790.1"/>
    </source>
</evidence>
<protein>
    <submittedName>
        <fullName evidence="3">Uncharacterized protein</fullName>
    </submittedName>
</protein>
<sequence length="307" mass="32211">MAAADTGGDGNGGPTTPDHGGAAAEGRQDLGKLLERRSDAAAAKATVAHGWRRRMVEVARDARWKGGCGGGMGKRSGGRGRAWHGVADGASGEVVAAQRGSDGSGGGGRLEIAGERRRRGSAWRARGRGEGRGAADFEGKWGGVVGVWRLGVALIPAGREGEWGGMWSRGGRGLGSTPVGTRGGAGSAEGVGGVGGGWSWPERSTPPASRSLPDRVRLRAVGRSWRAVANLAVDNLGGRNENNRPPLVHRDTHGVLWTGSEDNQSGDMVCLHSNAYEDQRSSQADGRSAWKYHYRRRTRDGGDRLRR</sequence>
<dbReference type="EMBL" id="AP006069">
    <property type="protein sequence ID" value="BAD17790.1"/>
    <property type="molecule type" value="Genomic_DNA"/>
</dbReference>
<proteinExistence type="predicted"/>
<reference evidence="2" key="1">
    <citation type="submission" date="2002-10" db="EMBL/GenBank/DDBJ databases">
        <title>Oryza sativa nipponbare(GA3) genomic DNA, chromosome 2, BAC clone:OSJNBa0008E01.</title>
        <authorList>
            <person name="Sasaki T."/>
            <person name="Matsumoto T."/>
            <person name="Katayose Y."/>
        </authorList>
    </citation>
    <scope>NUCLEOTIDE SEQUENCE</scope>
</reference>
<accession>Q6YTE7</accession>
<evidence type="ECO:0000256" key="1">
    <source>
        <dbReference type="SAM" id="MobiDB-lite"/>
    </source>
</evidence>
<reference evidence="4" key="3">
    <citation type="journal article" date="2005" name="Nature">
        <title>The map-based sequence of the rice genome.</title>
        <authorList>
            <consortium name="International rice genome sequencing project (IRGSP)"/>
            <person name="Matsumoto T."/>
            <person name="Wu J."/>
            <person name="Kanamori H."/>
            <person name="Katayose Y."/>
            <person name="Fujisawa M."/>
            <person name="Namiki N."/>
            <person name="Mizuno H."/>
            <person name="Yamamoto K."/>
            <person name="Antonio B.A."/>
            <person name="Baba T."/>
            <person name="Sakata K."/>
            <person name="Nagamura Y."/>
            <person name="Aoki H."/>
            <person name="Arikawa K."/>
            <person name="Arita K."/>
            <person name="Bito T."/>
            <person name="Chiden Y."/>
            <person name="Fujitsuka N."/>
            <person name="Fukunaka R."/>
            <person name="Hamada M."/>
            <person name="Harada C."/>
            <person name="Hayashi A."/>
            <person name="Hijishita S."/>
            <person name="Honda M."/>
            <person name="Hosokawa S."/>
            <person name="Ichikawa Y."/>
            <person name="Idonuma A."/>
            <person name="Iijima M."/>
            <person name="Ikeda M."/>
            <person name="Ikeno M."/>
            <person name="Ito K."/>
            <person name="Ito S."/>
            <person name="Ito T."/>
            <person name="Ito Y."/>
            <person name="Ito Y."/>
            <person name="Iwabuchi A."/>
            <person name="Kamiya K."/>
            <person name="Karasawa W."/>
            <person name="Kurita K."/>
            <person name="Katagiri S."/>
            <person name="Kikuta A."/>
            <person name="Kobayashi H."/>
            <person name="Kobayashi N."/>
            <person name="Machita K."/>
            <person name="Maehara T."/>
            <person name="Masukawa M."/>
            <person name="Mizubayashi T."/>
            <person name="Mukai Y."/>
            <person name="Nagasaki H."/>
            <person name="Nagata Y."/>
            <person name="Naito S."/>
            <person name="Nakashima M."/>
            <person name="Nakama Y."/>
            <person name="Nakamichi Y."/>
            <person name="Nakamura M."/>
            <person name="Meguro A."/>
            <person name="Negishi M."/>
            <person name="Ohta I."/>
            <person name="Ohta T."/>
            <person name="Okamoto M."/>
            <person name="Ono N."/>
            <person name="Saji S."/>
            <person name="Sakaguchi M."/>
            <person name="Sakai K."/>
            <person name="Shibata M."/>
            <person name="Shimokawa T."/>
            <person name="Song J."/>
            <person name="Takazaki Y."/>
            <person name="Terasawa K."/>
            <person name="Tsugane M."/>
            <person name="Tsuji K."/>
            <person name="Ueda S."/>
            <person name="Waki K."/>
            <person name="Yamagata H."/>
            <person name="Yamamoto M."/>
            <person name="Yamamoto S."/>
            <person name="Yamane H."/>
            <person name="Yoshiki S."/>
            <person name="Yoshihara R."/>
            <person name="Yukawa K."/>
            <person name="Zhong H."/>
            <person name="Yano M."/>
            <person name="Yuan Q."/>
            <person name="Ouyang S."/>
            <person name="Liu J."/>
            <person name="Jones K.M."/>
            <person name="Gansberger K."/>
            <person name="Moffat K."/>
            <person name="Hill J."/>
            <person name="Bera J."/>
            <person name="Fadrosh D."/>
            <person name="Jin S."/>
            <person name="Johri S."/>
            <person name="Kim M."/>
            <person name="Overton L."/>
            <person name="Reardon M."/>
            <person name="Tsitrin T."/>
            <person name="Vuong H."/>
            <person name="Weaver B."/>
            <person name="Ciecko A."/>
            <person name="Tallon L."/>
            <person name="Jackson J."/>
            <person name="Pai G."/>
            <person name="Aken S.V."/>
            <person name="Utterback T."/>
            <person name="Reidmuller S."/>
            <person name="Feldblyum T."/>
            <person name="Hsiao J."/>
            <person name="Zismann V."/>
            <person name="Iobst S."/>
            <person name="de Vazeille A.R."/>
            <person name="Buell C.R."/>
            <person name="Ying K."/>
            <person name="Li Y."/>
            <person name="Lu T."/>
            <person name="Huang Y."/>
            <person name="Zhao Q."/>
            <person name="Feng Q."/>
            <person name="Zhang L."/>
            <person name="Zhu J."/>
            <person name="Weng Q."/>
            <person name="Mu J."/>
            <person name="Lu Y."/>
            <person name="Fan D."/>
            <person name="Liu Y."/>
            <person name="Guan J."/>
            <person name="Zhang Y."/>
            <person name="Yu S."/>
            <person name="Liu X."/>
            <person name="Zhang Y."/>
            <person name="Hong G."/>
            <person name="Han B."/>
            <person name="Choisne N."/>
            <person name="Demange N."/>
            <person name="Orjeda G."/>
            <person name="Samain S."/>
            <person name="Cattolico L."/>
            <person name="Pelletier E."/>
            <person name="Couloux A."/>
            <person name="Segurens B."/>
            <person name="Wincker P."/>
            <person name="D'Hont A."/>
            <person name="Scarpelli C."/>
            <person name="Weissenbach J."/>
            <person name="Salanoubat M."/>
            <person name="Quetier F."/>
            <person name="Yu Y."/>
            <person name="Kim H.R."/>
            <person name="Rambo T."/>
            <person name="Currie J."/>
            <person name="Collura K."/>
            <person name="Luo M."/>
            <person name="Yang T."/>
            <person name="Ammiraju J.S.S."/>
            <person name="Engler F."/>
            <person name="Soderlund C."/>
            <person name="Wing R.A."/>
            <person name="Palmer L.E."/>
            <person name="de la Bastide M."/>
            <person name="Spiegel L."/>
            <person name="Nascimento L."/>
            <person name="Zutavern T."/>
            <person name="O'Shaughnessy A."/>
            <person name="Dike S."/>
            <person name="Dedhia N."/>
            <person name="Preston R."/>
            <person name="Balija V."/>
            <person name="McCombie W.R."/>
            <person name="Chow T."/>
            <person name="Chen H."/>
            <person name="Chung M."/>
            <person name="Chen C."/>
            <person name="Shaw J."/>
            <person name="Wu H."/>
            <person name="Hsiao K."/>
            <person name="Chao Y."/>
            <person name="Chu M."/>
            <person name="Cheng C."/>
            <person name="Hour A."/>
            <person name="Lee P."/>
            <person name="Lin S."/>
            <person name="Lin Y."/>
            <person name="Liou J."/>
            <person name="Liu S."/>
            <person name="Hsing Y."/>
            <person name="Raghuvanshi S."/>
            <person name="Mohanty A."/>
            <person name="Bharti A.K."/>
            <person name="Gaur A."/>
            <person name="Gupta V."/>
            <person name="Kumar D."/>
            <person name="Ravi V."/>
            <person name="Vij S."/>
            <person name="Kapur A."/>
            <person name="Khurana P."/>
            <person name="Khurana P."/>
            <person name="Khurana J.P."/>
            <person name="Tyagi A.K."/>
            <person name="Gaikwad K."/>
            <person name="Singh A."/>
            <person name="Dalal V."/>
            <person name="Srivastava S."/>
            <person name="Dixit A."/>
            <person name="Pal A.K."/>
            <person name="Ghazi I.A."/>
            <person name="Yadav M."/>
            <person name="Pandit A."/>
            <person name="Bhargava A."/>
            <person name="Sureshbabu K."/>
            <person name="Batra K."/>
            <person name="Sharma T.R."/>
            <person name="Mohapatra T."/>
            <person name="Singh N.K."/>
            <person name="Messing J."/>
            <person name="Nelson A.B."/>
            <person name="Fuks G."/>
            <person name="Kavchok S."/>
            <person name="Keizer G."/>
            <person name="Linton E."/>
            <person name="Llaca V."/>
            <person name="Song R."/>
            <person name="Tanyolac B."/>
            <person name="Young S."/>
            <person name="Ho-Il K."/>
            <person name="Hahn J.H."/>
            <person name="Sangsakoo G."/>
            <person name="Vanavichit A."/>
            <person name="de Mattos Luiz.A.T."/>
            <person name="Zimmer P.D."/>
            <person name="Malone G."/>
            <person name="Dellagostin O."/>
            <person name="de Oliveira A.C."/>
            <person name="Bevan M."/>
            <person name="Bancroft I."/>
            <person name="Minx P."/>
            <person name="Cordum H."/>
            <person name="Wilson R."/>
            <person name="Cheng Z."/>
            <person name="Jin W."/>
            <person name="Jiang J."/>
            <person name="Leong S.A."/>
            <person name="Iwama H."/>
            <person name="Gojobori T."/>
            <person name="Itoh T."/>
            <person name="Niimura Y."/>
            <person name="Fujii Y."/>
            <person name="Habara T."/>
            <person name="Sakai H."/>
            <person name="Sato Y."/>
            <person name="Wilson G."/>
            <person name="Kumar K."/>
            <person name="McCouch S."/>
            <person name="Juretic N."/>
            <person name="Hoen D."/>
            <person name="Wright S."/>
            <person name="Bruskiewich R."/>
            <person name="Bureau T."/>
            <person name="Miyao A."/>
            <person name="Hirochika H."/>
            <person name="Nishikawa T."/>
            <person name="Kadowaki K."/>
            <person name="Sugiura M."/>
            <person name="Burr B."/>
            <person name="Sasaki T."/>
        </authorList>
    </citation>
    <scope>NUCLEOTIDE SEQUENCE [LARGE SCALE GENOMIC DNA]</scope>
    <source>
        <strain evidence="4">cv. Nipponbare</strain>
    </source>
</reference>